<accession>A0ABR4CJM4</accession>
<dbReference type="Proteomes" id="UP001595075">
    <property type="component" value="Unassembled WGS sequence"/>
</dbReference>
<evidence type="ECO:0000313" key="2">
    <source>
        <dbReference type="Proteomes" id="UP001595075"/>
    </source>
</evidence>
<sequence length="168" mass="18955">MLRNQNLHRAFRNPAPISTPQDSKPLHPTASVLSRFSEVCEVDYTTRQPKSTFCTFTFNFINRLFQPLLAMNASSQRWANKLQATNALIDIAIRPNAAVNFTNHIVQSILVSVLAILTTHNWAIEQLRPLGFALNQVPASVRTRCVYPDATRWSLEFSSSRLEAPETS</sequence>
<name>A0ABR4CJM4_9HELO</name>
<proteinExistence type="predicted"/>
<gene>
    <name evidence="1" type="ORF">VTL71DRAFT_13184</name>
</gene>
<organism evidence="1 2">
    <name type="scientific">Oculimacula yallundae</name>
    <dbReference type="NCBI Taxonomy" id="86028"/>
    <lineage>
        <taxon>Eukaryota</taxon>
        <taxon>Fungi</taxon>
        <taxon>Dikarya</taxon>
        <taxon>Ascomycota</taxon>
        <taxon>Pezizomycotina</taxon>
        <taxon>Leotiomycetes</taxon>
        <taxon>Helotiales</taxon>
        <taxon>Ploettnerulaceae</taxon>
        <taxon>Oculimacula</taxon>
    </lineage>
</organism>
<comment type="caution">
    <text evidence="1">The sequence shown here is derived from an EMBL/GenBank/DDBJ whole genome shotgun (WGS) entry which is preliminary data.</text>
</comment>
<keyword evidence="2" id="KW-1185">Reference proteome</keyword>
<evidence type="ECO:0000313" key="1">
    <source>
        <dbReference type="EMBL" id="KAL2070158.1"/>
    </source>
</evidence>
<reference evidence="1 2" key="1">
    <citation type="journal article" date="2024" name="Commun. Biol.">
        <title>Comparative genomic analysis of thermophilic fungi reveals convergent evolutionary adaptations and gene losses.</title>
        <authorList>
            <person name="Steindorff A.S."/>
            <person name="Aguilar-Pontes M.V."/>
            <person name="Robinson A.J."/>
            <person name="Andreopoulos B."/>
            <person name="LaButti K."/>
            <person name="Kuo A."/>
            <person name="Mondo S."/>
            <person name="Riley R."/>
            <person name="Otillar R."/>
            <person name="Haridas S."/>
            <person name="Lipzen A."/>
            <person name="Grimwood J."/>
            <person name="Schmutz J."/>
            <person name="Clum A."/>
            <person name="Reid I.D."/>
            <person name="Moisan M.C."/>
            <person name="Butler G."/>
            <person name="Nguyen T.T.M."/>
            <person name="Dewar K."/>
            <person name="Conant G."/>
            <person name="Drula E."/>
            <person name="Henrissat B."/>
            <person name="Hansel C."/>
            <person name="Singer S."/>
            <person name="Hutchinson M.I."/>
            <person name="de Vries R.P."/>
            <person name="Natvig D.O."/>
            <person name="Powell A.J."/>
            <person name="Tsang A."/>
            <person name="Grigoriev I.V."/>
        </authorList>
    </citation>
    <scope>NUCLEOTIDE SEQUENCE [LARGE SCALE GENOMIC DNA]</scope>
    <source>
        <strain evidence="1 2">CBS 494.80</strain>
    </source>
</reference>
<protein>
    <submittedName>
        <fullName evidence="1">Uncharacterized protein</fullName>
    </submittedName>
</protein>
<dbReference type="EMBL" id="JAZHXI010000006">
    <property type="protein sequence ID" value="KAL2070158.1"/>
    <property type="molecule type" value="Genomic_DNA"/>
</dbReference>